<accession>A0A1D2QQC9</accession>
<dbReference type="InterPro" id="IPR051680">
    <property type="entry name" value="ATP-dep_Glu-Cys_Ligase-2"/>
</dbReference>
<feature type="domain" description="DUF403" evidence="1">
    <location>
        <begin position="1"/>
        <end position="307"/>
    </location>
</feature>
<organism evidence="2 3">
    <name type="scientific">Candidatus Endobugula sertula</name>
    <name type="common">Bugula neritina bacterial symbiont</name>
    <dbReference type="NCBI Taxonomy" id="62101"/>
    <lineage>
        <taxon>Bacteria</taxon>
        <taxon>Pseudomonadati</taxon>
        <taxon>Pseudomonadota</taxon>
        <taxon>Gammaproteobacteria</taxon>
        <taxon>Cellvibrionales</taxon>
        <taxon>Cellvibrionaceae</taxon>
        <taxon>Candidatus Endobugula</taxon>
    </lineage>
</organism>
<dbReference type="AlphaFoldDB" id="A0A1D2QQC9"/>
<evidence type="ECO:0000313" key="2">
    <source>
        <dbReference type="EMBL" id="ODS23787.1"/>
    </source>
</evidence>
<name>A0A1D2QQC9_9GAMM</name>
<reference evidence="2 3" key="1">
    <citation type="journal article" date="2016" name="Appl. Environ. Microbiol.">
        <title>Lack of Overt Genome Reduction in the Bryostatin-Producing Bryozoan Symbiont "Candidatus Endobugula sertula".</title>
        <authorList>
            <person name="Miller I.J."/>
            <person name="Vanee N."/>
            <person name="Fong S.S."/>
            <person name="Lim-Fong G.E."/>
            <person name="Kwan J.C."/>
        </authorList>
    </citation>
    <scope>NUCLEOTIDE SEQUENCE [LARGE SCALE GENOMIC DNA]</scope>
    <source>
        <strain evidence="2">AB1-4</strain>
    </source>
</reference>
<dbReference type="Pfam" id="PF04168">
    <property type="entry name" value="Alpha-E"/>
    <property type="match status" value="1"/>
</dbReference>
<protein>
    <recommendedName>
        <fullName evidence="1">DUF403 domain-containing protein</fullName>
    </recommendedName>
</protein>
<dbReference type="InterPro" id="IPR007296">
    <property type="entry name" value="DUF403"/>
</dbReference>
<gene>
    <name evidence="2" type="ORF">AB835_06905</name>
</gene>
<dbReference type="PANTHER" id="PTHR34595">
    <property type="entry name" value="BLR5612 PROTEIN"/>
    <property type="match status" value="1"/>
</dbReference>
<dbReference type="EMBL" id="MDLC01000020">
    <property type="protein sequence ID" value="ODS23787.1"/>
    <property type="molecule type" value="Genomic_DNA"/>
</dbReference>
<dbReference type="Proteomes" id="UP000242502">
    <property type="component" value="Unassembled WGS sequence"/>
</dbReference>
<evidence type="ECO:0000313" key="3">
    <source>
        <dbReference type="Proteomes" id="UP000242502"/>
    </source>
</evidence>
<dbReference type="STRING" id="62101.AB835_06905"/>
<proteinExistence type="predicted"/>
<dbReference type="PANTHER" id="PTHR34595:SF7">
    <property type="entry name" value="SLL1039 PROTEIN"/>
    <property type="match status" value="1"/>
</dbReference>
<evidence type="ECO:0000259" key="1">
    <source>
        <dbReference type="Pfam" id="PF04168"/>
    </source>
</evidence>
<sequence>MLSRVAERIYWIARYLQRVESAARVVNAYTTLLMDLPKEINISWFNLVTLNSGENEYDTRYKARNERNVVKFTLADNTNPNAMLVSLEHIRENLRTTRDVMPENAWELINGLSSFANNSINNGALNRGKRQEFLNEIINQCQMIQGYISTTMLHDVVWDMWSLGRDLECADMTTRILQAGVSVLQDSNEANSVQTSLIVWGNVLRSSSADFAYRRSVAAMVKGRKVAKFLLCDESYPRSVKFCLTEIKRSICHLPKQKKIMEGCQALDELLDASFLKEQLDHEFLNYLSTLQLHLANLHRFFSEAWFSLDNH</sequence>
<comment type="caution">
    <text evidence="2">The sequence shown here is derived from an EMBL/GenBank/DDBJ whole genome shotgun (WGS) entry which is preliminary data.</text>
</comment>